<feature type="non-terminal residue" evidence="9">
    <location>
        <position position="476"/>
    </location>
</feature>
<feature type="signal peptide" evidence="7">
    <location>
        <begin position="1"/>
        <end position="17"/>
    </location>
</feature>
<comment type="caution">
    <text evidence="6">Lacks conserved residue(s) required for the propagation of feature annotation.</text>
</comment>
<dbReference type="AlphaFoldDB" id="A0A7L2YLG2"/>
<organism evidence="9 10">
    <name type="scientific">Jacana jacana</name>
    <name type="common">Wattled jacana</name>
    <name type="synonym">Parra jacana</name>
    <dbReference type="NCBI Taxonomy" id="54508"/>
    <lineage>
        <taxon>Eukaryota</taxon>
        <taxon>Metazoa</taxon>
        <taxon>Chordata</taxon>
        <taxon>Craniata</taxon>
        <taxon>Vertebrata</taxon>
        <taxon>Euteleostomi</taxon>
        <taxon>Archelosauria</taxon>
        <taxon>Archosauria</taxon>
        <taxon>Dinosauria</taxon>
        <taxon>Saurischia</taxon>
        <taxon>Theropoda</taxon>
        <taxon>Coelurosauria</taxon>
        <taxon>Aves</taxon>
        <taxon>Neognathae</taxon>
        <taxon>Neoaves</taxon>
        <taxon>Charadriiformes</taxon>
        <taxon>Jacanidae</taxon>
        <taxon>Jacana</taxon>
    </lineage>
</organism>
<feature type="domain" description="Sushi" evidence="8">
    <location>
        <begin position="327"/>
        <end position="385"/>
    </location>
</feature>
<feature type="domain" description="Sushi" evidence="8">
    <location>
        <begin position="391"/>
        <end position="455"/>
    </location>
</feature>
<feature type="domain" description="Sushi" evidence="8">
    <location>
        <begin position="17"/>
        <end position="79"/>
    </location>
</feature>
<dbReference type="PANTHER" id="PTHR45656:SF4">
    <property type="entry name" value="PROTEIN CBR-CLEC-78"/>
    <property type="match status" value="1"/>
</dbReference>
<reference evidence="9 10" key="1">
    <citation type="submission" date="2019-09" db="EMBL/GenBank/DDBJ databases">
        <title>Bird 10,000 Genomes (B10K) Project - Family phase.</title>
        <authorList>
            <person name="Zhang G."/>
        </authorList>
    </citation>
    <scope>NUCLEOTIDE SEQUENCE [LARGE SCALE GENOMIC DNA]</scope>
    <source>
        <strain evidence="9">B10K-DU-002-59</strain>
        <tissue evidence="9">Muscle</tissue>
    </source>
</reference>
<dbReference type="FunFam" id="2.10.70.10:FF:000014">
    <property type="entry name" value="Membrane cofactor protein"/>
    <property type="match status" value="2"/>
</dbReference>
<evidence type="ECO:0000256" key="4">
    <source>
        <dbReference type="ARBA" id="ARBA00023157"/>
    </source>
</evidence>
<evidence type="ECO:0000256" key="2">
    <source>
        <dbReference type="ARBA" id="ARBA00022729"/>
    </source>
</evidence>
<dbReference type="Proteomes" id="UP000550086">
    <property type="component" value="Unassembled WGS sequence"/>
</dbReference>
<evidence type="ECO:0000256" key="5">
    <source>
        <dbReference type="ARBA" id="ARBA00023180"/>
    </source>
</evidence>
<evidence type="ECO:0000256" key="3">
    <source>
        <dbReference type="ARBA" id="ARBA00022737"/>
    </source>
</evidence>
<name>A0A7L2YLG2_JACJC</name>
<evidence type="ECO:0000313" key="9">
    <source>
        <dbReference type="EMBL" id="NXS95395.1"/>
    </source>
</evidence>
<feature type="disulfide bond" evidence="6">
    <location>
        <begin position="393"/>
        <end position="436"/>
    </location>
</feature>
<dbReference type="CDD" id="cd00033">
    <property type="entry name" value="CCP"/>
    <property type="match status" value="7"/>
</dbReference>
<keyword evidence="5" id="KW-0325">Glycoprotein</keyword>
<keyword evidence="10" id="KW-1185">Reference proteome</keyword>
<dbReference type="Pfam" id="PF00084">
    <property type="entry name" value="Sushi"/>
    <property type="match status" value="7"/>
</dbReference>
<keyword evidence="2 7" id="KW-0732">Signal</keyword>
<feature type="chain" id="PRO_5029589055" evidence="7">
    <location>
        <begin position="18"/>
        <end position="476"/>
    </location>
</feature>
<proteinExistence type="predicted"/>
<dbReference type="SUPFAM" id="SSF57535">
    <property type="entry name" value="Complement control module/SCR domain"/>
    <property type="match status" value="7"/>
</dbReference>
<evidence type="ECO:0000256" key="6">
    <source>
        <dbReference type="PROSITE-ProRule" id="PRU00302"/>
    </source>
</evidence>
<keyword evidence="1 6" id="KW-0768">Sushi</keyword>
<evidence type="ECO:0000313" key="10">
    <source>
        <dbReference type="Proteomes" id="UP000550086"/>
    </source>
</evidence>
<dbReference type="SMART" id="SM00032">
    <property type="entry name" value="CCP"/>
    <property type="match status" value="7"/>
</dbReference>
<dbReference type="PROSITE" id="PS50923">
    <property type="entry name" value="SUSHI"/>
    <property type="match status" value="7"/>
</dbReference>
<dbReference type="Gene3D" id="2.10.70.10">
    <property type="entry name" value="Complement Module, domain 1"/>
    <property type="match status" value="7"/>
</dbReference>
<feature type="domain" description="Sushi" evidence="8">
    <location>
        <begin position="204"/>
        <end position="263"/>
    </location>
</feature>
<comment type="caution">
    <text evidence="9">The sequence shown here is derived from an EMBL/GenBank/DDBJ whole genome shotgun (WGS) entry which is preliminary data.</text>
</comment>
<keyword evidence="3" id="KW-0677">Repeat</keyword>
<dbReference type="EMBL" id="VZTM01015174">
    <property type="protein sequence ID" value="NXS95395.1"/>
    <property type="molecule type" value="Genomic_DNA"/>
</dbReference>
<dbReference type="InterPro" id="IPR000436">
    <property type="entry name" value="Sushi_SCR_CCP_dom"/>
</dbReference>
<accession>A0A7L2YLG2</accession>
<feature type="domain" description="Sushi" evidence="8">
    <location>
        <begin position="264"/>
        <end position="326"/>
    </location>
</feature>
<gene>
    <name evidence="9" type="primary">C4bpa_0</name>
    <name evidence="9" type="ORF">JACJAC_R06995</name>
</gene>
<protein>
    <submittedName>
        <fullName evidence="9">C4BPA protein</fullName>
    </submittedName>
</protein>
<dbReference type="InterPro" id="IPR051277">
    <property type="entry name" value="SEZ6_CSMD_C4BPB_Regulators"/>
</dbReference>
<feature type="domain" description="Sushi" evidence="8">
    <location>
        <begin position="80"/>
        <end position="139"/>
    </location>
</feature>
<keyword evidence="4 6" id="KW-1015">Disulfide bond</keyword>
<sequence length="476" mass="51540">LRWLCALLLALPGAAWGDCLLPPRLSFAEPVGPVKDSYAEGERVRYKCRPGYIMAEGSSPEVICEAGSRWSTTPNFCIGKSCGQPHIPNGNFETSTDLQFGATISFTCNEGYRLVGKSSSQCVLEGNDVYWDHIPHCEIIPCPSPPGIENGQIVDGHTDYVFGMVVTYRCNKDFVLVGDDAIHCTTEDNLEGKWSGPAPECKVVRCKNPEVENGRKLSGFGTEYTYKSTVTFGCNPGYVLKGSSVVTCEADSNWKPPLPKCEQVYCGPAPHFPYAELKGAVGDSHPFGTQLTYLCKPGYTAAQGKSSVVTCQSNSAWSADPDFCIRQQCPPPRIENGDVIADNFLFGTIVRFTCHPGYELKKSSAKCVVSGDGVAWDTAPPYCERQQRPDGVCEDPPTINNGMHNGTKGSTFAHGSIVVYKCRDGFTLTGASFLQCMAGDQARGVWSKPTPECRGGANIIIVGIFPLLLAMLVMNI</sequence>
<dbReference type="OrthoDB" id="6127264at2759"/>
<dbReference type="FunFam" id="2.10.70.10:FF:000055">
    <property type="entry name" value="Complement decay-accelerating factor, GPI-anchored"/>
    <property type="match status" value="1"/>
</dbReference>
<dbReference type="PANTHER" id="PTHR45656">
    <property type="entry name" value="PROTEIN CBR-CLEC-78"/>
    <property type="match status" value="1"/>
</dbReference>
<dbReference type="InterPro" id="IPR035976">
    <property type="entry name" value="Sushi/SCR/CCP_sf"/>
</dbReference>
<evidence type="ECO:0000259" key="8">
    <source>
        <dbReference type="PROSITE" id="PS50923"/>
    </source>
</evidence>
<evidence type="ECO:0000256" key="7">
    <source>
        <dbReference type="SAM" id="SignalP"/>
    </source>
</evidence>
<evidence type="ECO:0000256" key="1">
    <source>
        <dbReference type="ARBA" id="ARBA00022659"/>
    </source>
</evidence>
<feature type="non-terminal residue" evidence="9">
    <location>
        <position position="1"/>
    </location>
</feature>
<feature type="disulfide bond" evidence="6">
    <location>
        <begin position="234"/>
        <end position="261"/>
    </location>
</feature>
<feature type="domain" description="Sushi" evidence="8">
    <location>
        <begin position="140"/>
        <end position="203"/>
    </location>
</feature>